<reference evidence="4 5" key="1">
    <citation type="submission" date="2020-10" db="EMBL/GenBank/DDBJ databases">
        <title>The Coptis chinensis genome and diversification of protoberbering-type alkaloids.</title>
        <authorList>
            <person name="Wang B."/>
            <person name="Shu S."/>
            <person name="Song C."/>
            <person name="Liu Y."/>
        </authorList>
    </citation>
    <scope>NUCLEOTIDE SEQUENCE [LARGE SCALE GENOMIC DNA]</scope>
    <source>
        <strain evidence="4">HL-2020</strain>
        <tissue evidence="4">Leaf</tissue>
    </source>
</reference>
<gene>
    <name evidence="4" type="ORF">IFM89_036467</name>
</gene>
<keyword evidence="2" id="KW-0663">Pyridoxal phosphate</keyword>
<keyword evidence="5" id="KW-1185">Reference proteome</keyword>
<dbReference type="GO" id="GO:0008732">
    <property type="term" value="F:L-allo-threonine aldolase activity"/>
    <property type="evidence" value="ECO:0007669"/>
    <property type="project" value="TreeGrafter"/>
</dbReference>
<evidence type="ECO:0000313" key="4">
    <source>
        <dbReference type="EMBL" id="KAF9626606.1"/>
    </source>
</evidence>
<protein>
    <recommendedName>
        <fullName evidence="3">Aromatic amino acid beta-eliminating lyase/threonine aldolase domain-containing protein</fullName>
    </recommendedName>
</protein>
<dbReference type="InterPro" id="IPR015424">
    <property type="entry name" value="PyrdxlP-dep_Trfase"/>
</dbReference>
<dbReference type="InterPro" id="IPR015422">
    <property type="entry name" value="PyrdxlP-dep_Trfase_small"/>
</dbReference>
<sequence>ARRLRKTLDGGMRQVGILCAAAFVALQESVCKLEGITGKAKIIADGLNEIKGLKVDLCFTTETNMVFCDALKGSNIIVGKLCEVLEEHGVLIMPVTVVFKIYWGDPRDKLCDVVDDLKLDSRGWKPRAYYVTTARKNAHHRRSVAASLVQGVFVLERDCQENRQGPHALAS</sequence>
<dbReference type="PANTHER" id="PTHR48097:SF9">
    <property type="entry name" value="L-THREONINE ALDOLASE"/>
    <property type="match status" value="1"/>
</dbReference>
<comment type="caution">
    <text evidence="4">The sequence shown here is derived from an EMBL/GenBank/DDBJ whole genome shotgun (WGS) entry which is preliminary data.</text>
</comment>
<evidence type="ECO:0000259" key="3">
    <source>
        <dbReference type="Pfam" id="PF01212"/>
    </source>
</evidence>
<dbReference type="AlphaFoldDB" id="A0A835MK41"/>
<accession>A0A835MK41</accession>
<evidence type="ECO:0000256" key="2">
    <source>
        <dbReference type="ARBA" id="ARBA00022898"/>
    </source>
</evidence>
<dbReference type="GO" id="GO:0006545">
    <property type="term" value="P:glycine biosynthetic process"/>
    <property type="evidence" value="ECO:0007669"/>
    <property type="project" value="TreeGrafter"/>
</dbReference>
<comment type="cofactor">
    <cofactor evidence="1">
        <name>pyridoxal 5'-phosphate</name>
        <dbReference type="ChEBI" id="CHEBI:597326"/>
    </cofactor>
</comment>
<evidence type="ECO:0000313" key="5">
    <source>
        <dbReference type="Proteomes" id="UP000631114"/>
    </source>
</evidence>
<dbReference type="PANTHER" id="PTHR48097">
    <property type="entry name" value="L-THREONINE ALDOLASE-RELATED"/>
    <property type="match status" value="1"/>
</dbReference>
<dbReference type="Gene3D" id="3.90.1150.10">
    <property type="entry name" value="Aspartate Aminotransferase, domain 1"/>
    <property type="match status" value="1"/>
</dbReference>
<dbReference type="GO" id="GO:0006567">
    <property type="term" value="P:L-threonine catabolic process"/>
    <property type="evidence" value="ECO:0007669"/>
    <property type="project" value="TreeGrafter"/>
</dbReference>
<name>A0A835MK41_9MAGN</name>
<dbReference type="Pfam" id="PF01212">
    <property type="entry name" value="Beta_elim_lyase"/>
    <property type="match status" value="1"/>
</dbReference>
<proteinExistence type="predicted"/>
<dbReference type="EMBL" id="JADFTS010000001">
    <property type="protein sequence ID" value="KAF9626606.1"/>
    <property type="molecule type" value="Genomic_DNA"/>
</dbReference>
<dbReference type="OrthoDB" id="1707982at2759"/>
<feature type="domain" description="Aromatic amino acid beta-eliminating lyase/threonine aldolase" evidence="3">
    <location>
        <begin position="1"/>
        <end position="69"/>
    </location>
</feature>
<evidence type="ECO:0000256" key="1">
    <source>
        <dbReference type="ARBA" id="ARBA00001933"/>
    </source>
</evidence>
<feature type="non-terminal residue" evidence="4">
    <location>
        <position position="1"/>
    </location>
</feature>
<dbReference type="SUPFAM" id="SSF53383">
    <property type="entry name" value="PLP-dependent transferases"/>
    <property type="match status" value="1"/>
</dbReference>
<dbReference type="Proteomes" id="UP000631114">
    <property type="component" value="Unassembled WGS sequence"/>
</dbReference>
<dbReference type="GO" id="GO:0005829">
    <property type="term" value="C:cytosol"/>
    <property type="evidence" value="ECO:0007669"/>
    <property type="project" value="TreeGrafter"/>
</dbReference>
<organism evidence="4 5">
    <name type="scientific">Coptis chinensis</name>
    <dbReference type="NCBI Taxonomy" id="261450"/>
    <lineage>
        <taxon>Eukaryota</taxon>
        <taxon>Viridiplantae</taxon>
        <taxon>Streptophyta</taxon>
        <taxon>Embryophyta</taxon>
        <taxon>Tracheophyta</taxon>
        <taxon>Spermatophyta</taxon>
        <taxon>Magnoliopsida</taxon>
        <taxon>Ranunculales</taxon>
        <taxon>Ranunculaceae</taxon>
        <taxon>Coptidoideae</taxon>
        <taxon>Coptis</taxon>
    </lineage>
</organism>
<dbReference type="InterPro" id="IPR001597">
    <property type="entry name" value="ArAA_b-elim_lyase/Thr_aldolase"/>
</dbReference>